<evidence type="ECO:0000256" key="1">
    <source>
        <dbReference type="SAM" id="MobiDB-lite"/>
    </source>
</evidence>
<dbReference type="EMBL" id="CAJOBI010216514">
    <property type="protein sequence ID" value="CAF5030982.1"/>
    <property type="molecule type" value="Genomic_DNA"/>
</dbReference>
<feature type="non-terminal residue" evidence="2">
    <location>
        <position position="1"/>
    </location>
</feature>
<dbReference type="AlphaFoldDB" id="A0A8S3E3Q2"/>
<evidence type="ECO:0000313" key="4">
    <source>
        <dbReference type="Proteomes" id="UP000676336"/>
    </source>
</evidence>
<name>A0A8S3E3Q2_9BILA</name>
<feature type="non-terminal residue" evidence="2">
    <location>
        <position position="38"/>
    </location>
</feature>
<comment type="caution">
    <text evidence="2">The sequence shown here is derived from an EMBL/GenBank/DDBJ whole genome shotgun (WGS) entry which is preliminary data.</text>
</comment>
<dbReference type="Proteomes" id="UP000676336">
    <property type="component" value="Unassembled WGS sequence"/>
</dbReference>
<organism evidence="2 4">
    <name type="scientific">Rotaria magnacalcarata</name>
    <dbReference type="NCBI Taxonomy" id="392030"/>
    <lineage>
        <taxon>Eukaryota</taxon>
        <taxon>Metazoa</taxon>
        <taxon>Spiralia</taxon>
        <taxon>Gnathifera</taxon>
        <taxon>Rotifera</taxon>
        <taxon>Eurotatoria</taxon>
        <taxon>Bdelloidea</taxon>
        <taxon>Philodinida</taxon>
        <taxon>Philodinidae</taxon>
        <taxon>Rotaria</taxon>
    </lineage>
</organism>
<evidence type="ECO:0000313" key="2">
    <source>
        <dbReference type="EMBL" id="CAF5030982.1"/>
    </source>
</evidence>
<reference evidence="2" key="1">
    <citation type="submission" date="2021-02" db="EMBL/GenBank/DDBJ databases">
        <authorList>
            <person name="Nowell W R."/>
        </authorList>
    </citation>
    <scope>NUCLEOTIDE SEQUENCE</scope>
</reference>
<accession>A0A8S3E3Q2</accession>
<feature type="region of interest" description="Disordered" evidence="1">
    <location>
        <begin position="1"/>
        <end position="38"/>
    </location>
</feature>
<protein>
    <submittedName>
        <fullName evidence="2">Uncharacterized protein</fullName>
    </submittedName>
</protein>
<feature type="compositionally biased region" description="Polar residues" evidence="1">
    <location>
        <begin position="14"/>
        <end position="38"/>
    </location>
</feature>
<sequence>DEPLYEEAGPRRASTATATNRPKRPSISNLNSITENQS</sequence>
<evidence type="ECO:0000313" key="3">
    <source>
        <dbReference type="EMBL" id="CAF5219891.1"/>
    </source>
</evidence>
<gene>
    <name evidence="3" type="ORF">GIL414_LOCUS83734</name>
    <name evidence="2" type="ORF">SMN809_LOCUS58112</name>
</gene>
<dbReference type="Proteomes" id="UP000681720">
    <property type="component" value="Unassembled WGS sequence"/>
</dbReference>
<dbReference type="EMBL" id="CAJOBJ010363963">
    <property type="protein sequence ID" value="CAF5219891.1"/>
    <property type="molecule type" value="Genomic_DNA"/>
</dbReference>
<proteinExistence type="predicted"/>